<protein>
    <submittedName>
        <fullName evidence="1">Glutamine amidotransferasec</fullName>
    </submittedName>
</protein>
<organism evidence="1 2">
    <name type="scientific">Phocicoccus pinnipedialis</name>
    <dbReference type="NCBI Taxonomy" id="110845"/>
    <lineage>
        <taxon>Bacteria</taxon>
        <taxon>Bacillati</taxon>
        <taxon>Bacillota</taxon>
        <taxon>Bacilli</taxon>
        <taxon>Bacillales</taxon>
        <taxon>Salinicoccaceae</taxon>
        <taxon>Phocicoccus</taxon>
    </lineage>
</organism>
<dbReference type="SUPFAM" id="SSF52317">
    <property type="entry name" value="Class I glutamine amidotransferase-like"/>
    <property type="match status" value="1"/>
</dbReference>
<dbReference type="PANTHER" id="PTHR43235">
    <property type="entry name" value="GLUTAMINE AMIDOTRANSFERASE PB2B2.05-RELATED"/>
    <property type="match status" value="1"/>
</dbReference>
<dbReference type="GO" id="GO:0005829">
    <property type="term" value="C:cytosol"/>
    <property type="evidence" value="ECO:0007669"/>
    <property type="project" value="TreeGrafter"/>
</dbReference>
<keyword evidence="1" id="KW-0315">Glutamine amidotransferase</keyword>
<dbReference type="Gene3D" id="3.40.50.880">
    <property type="match status" value="1"/>
</dbReference>
<comment type="caution">
    <text evidence="1">The sequence shown here is derived from an EMBL/GenBank/DDBJ whole genome shotgun (WGS) entry which is preliminary data.</text>
</comment>
<name>A0A6V7R5I9_9BACL</name>
<dbReference type="CDD" id="cd01745">
    <property type="entry name" value="GATase1_2"/>
    <property type="match status" value="1"/>
</dbReference>
<sequence length="232" mass="25312">MKPLIGVTANLVDENRLSLHQSNYNRIIEAGGVPVMLPINDDETTIQALIERLDGIVFTGGADVNPIYYNEDPLQQLQEISPGRDAFEFALAEAALKSRTPILAICRGAQVINVACGGTLYQDIPTQVGASAMQHVQLAVNEHASHSVTIDPQSQFAGIYSDAKIMVNSFHHQSIKTPGSGLKAVAHSNDSIIEAIESTTDHYLLGVQWHPEYIVDEDTNLLYRTFVNACTK</sequence>
<dbReference type="InterPro" id="IPR044668">
    <property type="entry name" value="PuuD-like"/>
</dbReference>
<dbReference type="GO" id="GO:0016740">
    <property type="term" value="F:transferase activity"/>
    <property type="evidence" value="ECO:0007669"/>
    <property type="project" value="UniProtKB-KW"/>
</dbReference>
<dbReference type="InterPro" id="IPR011697">
    <property type="entry name" value="Peptidase_C26"/>
</dbReference>
<dbReference type="PANTHER" id="PTHR43235:SF1">
    <property type="entry name" value="GLUTAMINE AMIDOTRANSFERASE PB2B2.05-RELATED"/>
    <property type="match status" value="1"/>
</dbReference>
<gene>
    <name evidence="1" type="ORF">JEOPIN946_00386</name>
</gene>
<dbReference type="EMBL" id="CAJEWB010000005">
    <property type="protein sequence ID" value="CAD2072288.1"/>
    <property type="molecule type" value="Genomic_DNA"/>
</dbReference>
<accession>A0A6V7R5I9</accession>
<dbReference type="GO" id="GO:0006598">
    <property type="term" value="P:polyamine catabolic process"/>
    <property type="evidence" value="ECO:0007669"/>
    <property type="project" value="TreeGrafter"/>
</dbReference>
<keyword evidence="1" id="KW-0808">Transferase</keyword>
<dbReference type="RefSeq" id="WP_186076377.1">
    <property type="nucleotide sequence ID" value="NZ_CAJEWB010000005.1"/>
</dbReference>
<dbReference type="Pfam" id="PF07722">
    <property type="entry name" value="Peptidase_C26"/>
    <property type="match status" value="1"/>
</dbReference>
<evidence type="ECO:0000313" key="1">
    <source>
        <dbReference type="EMBL" id="CAD2072288.1"/>
    </source>
</evidence>
<dbReference type="InterPro" id="IPR029062">
    <property type="entry name" value="Class_I_gatase-like"/>
</dbReference>
<dbReference type="PROSITE" id="PS51273">
    <property type="entry name" value="GATASE_TYPE_1"/>
    <property type="match status" value="1"/>
</dbReference>
<dbReference type="AlphaFoldDB" id="A0A6V7R5I9"/>
<reference evidence="1 2" key="1">
    <citation type="submission" date="2020-07" db="EMBL/GenBank/DDBJ databases">
        <authorList>
            <person name="Criscuolo A."/>
        </authorList>
    </citation>
    <scope>NUCLEOTIDE SEQUENCE [LARGE SCALE GENOMIC DNA]</scope>
    <source>
        <strain evidence="1">CIP107946</strain>
    </source>
</reference>
<dbReference type="FunFam" id="3.40.50.880:FF:000030">
    <property type="entry name" value="Gamma-glutamyl-gamma-aminobutyrate hydrolase PuuD"/>
    <property type="match status" value="1"/>
</dbReference>
<keyword evidence="2" id="KW-1185">Reference proteome</keyword>
<evidence type="ECO:0000313" key="2">
    <source>
        <dbReference type="Proteomes" id="UP000588186"/>
    </source>
</evidence>
<dbReference type="Proteomes" id="UP000588186">
    <property type="component" value="Unassembled WGS sequence"/>
</dbReference>
<dbReference type="GO" id="GO:0033969">
    <property type="term" value="F:gamma-glutamyl-gamma-aminobutyrate hydrolase activity"/>
    <property type="evidence" value="ECO:0007669"/>
    <property type="project" value="TreeGrafter"/>
</dbReference>
<proteinExistence type="predicted"/>